<evidence type="ECO:0000313" key="2">
    <source>
        <dbReference type="Proteomes" id="UP000468581"/>
    </source>
</evidence>
<comment type="caution">
    <text evidence="1">The sequence shown here is derived from an EMBL/GenBank/DDBJ whole genome shotgun (WGS) entry which is preliminary data.</text>
</comment>
<gene>
    <name evidence="1" type="ORF">GWK08_11955</name>
</gene>
<name>A0A6P0UQQ7_9FLAO</name>
<dbReference type="RefSeq" id="WP_163607419.1">
    <property type="nucleotide sequence ID" value="NZ_JAABOO010000002.1"/>
</dbReference>
<evidence type="ECO:0000313" key="1">
    <source>
        <dbReference type="EMBL" id="NER14159.1"/>
    </source>
</evidence>
<sequence>MKKASLLLLIVVLFAACKETKTTEKEVVEVEKEIQLPDYPQEIAAVFDKHGGIRNWKSMRSMSYEIVKPGGNEKQTIDLVSRNDLIETEKYTMGFDGKDSWIKQDSAYYRGNPRFYHNLIFYFYAMPFVLGDDGIKYEKAEDLVYEGVNYPGFKISYESNIGDSPDDNYYIYYNAEDNTMAWLGYTVTYGRGEANDNVHYIRYNDWKEFDGLVLPNSITWFVNEGSKLVQPRNTVNFANVTVSKERPDASIFAKPEGAVVAEK</sequence>
<accession>A0A6P0UQQ7</accession>
<proteinExistence type="predicted"/>
<organism evidence="1 2">
    <name type="scientific">Leptobacterium flavescens</name>
    <dbReference type="NCBI Taxonomy" id="472055"/>
    <lineage>
        <taxon>Bacteria</taxon>
        <taxon>Pseudomonadati</taxon>
        <taxon>Bacteroidota</taxon>
        <taxon>Flavobacteriia</taxon>
        <taxon>Flavobacteriales</taxon>
        <taxon>Flavobacteriaceae</taxon>
        <taxon>Leptobacterium</taxon>
    </lineage>
</organism>
<keyword evidence="2" id="KW-1185">Reference proteome</keyword>
<protein>
    <recommendedName>
        <fullName evidence="3">Threonine synthase</fullName>
    </recommendedName>
</protein>
<evidence type="ECO:0008006" key="3">
    <source>
        <dbReference type="Google" id="ProtNLM"/>
    </source>
</evidence>
<dbReference type="EMBL" id="JAABOO010000002">
    <property type="protein sequence ID" value="NER14159.1"/>
    <property type="molecule type" value="Genomic_DNA"/>
</dbReference>
<reference evidence="1 2" key="1">
    <citation type="submission" date="2020-01" db="EMBL/GenBank/DDBJ databases">
        <title>Leptobacterium flavescens.</title>
        <authorList>
            <person name="Wang G."/>
        </authorList>
    </citation>
    <scope>NUCLEOTIDE SEQUENCE [LARGE SCALE GENOMIC DNA]</scope>
    <source>
        <strain evidence="1 2">KCTC 22160</strain>
    </source>
</reference>
<dbReference type="AlphaFoldDB" id="A0A6P0UQQ7"/>
<dbReference type="Proteomes" id="UP000468581">
    <property type="component" value="Unassembled WGS sequence"/>
</dbReference>
<dbReference type="PROSITE" id="PS51257">
    <property type="entry name" value="PROKAR_LIPOPROTEIN"/>
    <property type="match status" value="1"/>
</dbReference>